<evidence type="ECO:0000256" key="4">
    <source>
        <dbReference type="SAM" id="Phobius"/>
    </source>
</evidence>
<dbReference type="STRING" id="1434110.MSHOH_0438"/>
<dbReference type="PATRIC" id="fig|1434110.4.peg.525"/>
<evidence type="ECO:0000259" key="5">
    <source>
        <dbReference type="PROSITE" id="PS51278"/>
    </source>
</evidence>
<proteinExistence type="predicted"/>
<dbReference type="Gene3D" id="3.60.20.10">
    <property type="entry name" value="Glutamine Phosphoribosylpyrophosphate, subunit 1, domain 1"/>
    <property type="match status" value="1"/>
</dbReference>
<dbReference type="HOGENOM" id="CLU_061941_0_0_2"/>
<dbReference type="PANTHER" id="PTHR11907">
    <property type="entry name" value="AMIDOPHOSPHORIBOSYLTRANSFERASE"/>
    <property type="match status" value="1"/>
</dbReference>
<sequence>MNYFSKMSHVSFGGNYLEIRRLSRKLLASHSFLFISRVIKMCGIIGFIDRTKSRMDGSSIKAALSLMNERGSGDGAGYAAYGIYPEYADYYALHVFFDNLAEPKKKVDELLQQWGEIVHQEEIPTTPQPGIRKVHTPWRYFFKPSGDLMAGRMDSEKDVVTYIVMEVNANVKGATIFSSGKNMGVFKASGWPEDVANFYRIENYKGYIWLAHNRYPTNSPGWWGGAHPFNLLNWSVVHNGEITSYGTNQRYVEGYGYKCTLFTDTEVVAYLFDLLGRQHELPHEMVVRALAPPFWDDIDRMPEKEAELNKAVRLTYGSALMNGPFAIVVGTDDGIVGFTDRIKLRPLVVGENGSKLYISSEEAAIRVLDPEVKNIYTPRAGEPIIGRFIE</sequence>
<accession>A0A0E3S8H7</accession>
<keyword evidence="2 6" id="KW-0315">Glutamine amidotransferase</keyword>
<keyword evidence="7" id="KW-1185">Reference proteome</keyword>
<dbReference type="CDD" id="cd01907">
    <property type="entry name" value="GlxB"/>
    <property type="match status" value="1"/>
</dbReference>
<keyword evidence="4" id="KW-1133">Transmembrane helix</keyword>
<protein>
    <submittedName>
        <fullName evidence="6">Glutamine amidotransferase, class-II</fullName>
    </submittedName>
</protein>
<dbReference type="InterPro" id="IPR029055">
    <property type="entry name" value="Ntn_hydrolases_N"/>
</dbReference>
<evidence type="ECO:0000256" key="1">
    <source>
        <dbReference type="ARBA" id="ARBA00022679"/>
    </source>
</evidence>
<keyword evidence="1 6" id="KW-0808">Transferase</keyword>
<organism evidence="6 7">
    <name type="scientific">Methanosarcina horonobensis HB-1 = JCM 15518</name>
    <dbReference type="NCBI Taxonomy" id="1434110"/>
    <lineage>
        <taxon>Archaea</taxon>
        <taxon>Methanobacteriati</taxon>
        <taxon>Methanobacteriota</taxon>
        <taxon>Stenosarchaea group</taxon>
        <taxon>Methanomicrobia</taxon>
        <taxon>Methanosarcinales</taxon>
        <taxon>Methanosarcinaceae</taxon>
        <taxon>Methanosarcina</taxon>
    </lineage>
</organism>
<gene>
    <name evidence="6" type="ORF">MSHOH_0438</name>
</gene>
<dbReference type="PIRSF" id="PIRSF018774">
    <property type="entry name" value="GOGAT_lg_dom1"/>
    <property type="match status" value="1"/>
</dbReference>
<dbReference type="InterPro" id="IPR012375">
    <property type="entry name" value="Glu_synth_lsu_1"/>
</dbReference>
<name>A0A0E3S8H7_9EURY</name>
<evidence type="ECO:0000313" key="7">
    <source>
        <dbReference type="Proteomes" id="UP000033101"/>
    </source>
</evidence>
<dbReference type="GO" id="GO:0016740">
    <property type="term" value="F:transferase activity"/>
    <property type="evidence" value="ECO:0007669"/>
    <property type="project" value="UniProtKB-KW"/>
</dbReference>
<evidence type="ECO:0000256" key="2">
    <source>
        <dbReference type="ARBA" id="ARBA00022962"/>
    </source>
</evidence>
<evidence type="ECO:0000256" key="3">
    <source>
        <dbReference type="PIRSR" id="PIRSR018774-1"/>
    </source>
</evidence>
<feature type="domain" description="Glutamine amidotransferase type-2" evidence="5">
    <location>
        <begin position="42"/>
        <end position="390"/>
    </location>
</feature>
<dbReference type="InterPro" id="IPR017932">
    <property type="entry name" value="GATase_2_dom"/>
</dbReference>
<dbReference type="AlphaFoldDB" id="A0A0E3S8H7"/>
<keyword evidence="4" id="KW-0472">Membrane</keyword>
<dbReference type="SUPFAM" id="SSF56235">
    <property type="entry name" value="N-terminal nucleophile aminohydrolases (Ntn hydrolases)"/>
    <property type="match status" value="1"/>
</dbReference>
<dbReference type="EMBL" id="CP009516">
    <property type="protein sequence ID" value="AKB76921.1"/>
    <property type="molecule type" value="Genomic_DNA"/>
</dbReference>
<keyword evidence="4" id="KW-0812">Transmembrane</keyword>
<dbReference type="Proteomes" id="UP000033101">
    <property type="component" value="Chromosome"/>
</dbReference>
<feature type="transmembrane region" description="Helical" evidence="4">
    <location>
        <begin position="26"/>
        <end position="48"/>
    </location>
</feature>
<reference evidence="6 7" key="1">
    <citation type="submission" date="2014-07" db="EMBL/GenBank/DDBJ databases">
        <title>Methanogenic archaea and the global carbon cycle.</title>
        <authorList>
            <person name="Henriksen J.R."/>
            <person name="Luke J."/>
            <person name="Reinhart S."/>
            <person name="Benedict M.N."/>
            <person name="Youngblut N.D."/>
            <person name="Metcalf M.E."/>
            <person name="Whitaker R.J."/>
            <person name="Metcalf W.W."/>
        </authorList>
    </citation>
    <scope>NUCLEOTIDE SEQUENCE [LARGE SCALE GENOMIC DNA]</scope>
    <source>
        <strain evidence="6 7">HB-1</strain>
    </source>
</reference>
<dbReference type="PROSITE" id="PS51278">
    <property type="entry name" value="GATASE_TYPE_2"/>
    <property type="match status" value="1"/>
</dbReference>
<evidence type="ECO:0000313" key="6">
    <source>
        <dbReference type="EMBL" id="AKB76921.1"/>
    </source>
</evidence>
<dbReference type="Pfam" id="PF13522">
    <property type="entry name" value="GATase_6"/>
    <property type="match status" value="1"/>
</dbReference>
<feature type="active site" description="For GATase activity" evidence="3">
    <location>
        <position position="42"/>
    </location>
</feature>
<dbReference type="KEGG" id="mhor:MSHOH_0438"/>